<feature type="transmembrane region" description="Helical" evidence="1">
    <location>
        <begin position="15"/>
        <end position="37"/>
    </location>
</feature>
<dbReference type="InParanoid" id="A0A0C3FZW4"/>
<keyword evidence="1" id="KW-1133">Transmembrane helix</keyword>
<feature type="transmembrane region" description="Helical" evidence="1">
    <location>
        <begin position="81"/>
        <end position="102"/>
    </location>
</feature>
<evidence type="ECO:0000313" key="2">
    <source>
        <dbReference type="EMBL" id="KIM85294.1"/>
    </source>
</evidence>
<evidence type="ECO:0000313" key="3">
    <source>
        <dbReference type="Proteomes" id="UP000054166"/>
    </source>
</evidence>
<evidence type="ECO:0000256" key="1">
    <source>
        <dbReference type="SAM" id="Phobius"/>
    </source>
</evidence>
<feature type="transmembrane region" description="Helical" evidence="1">
    <location>
        <begin position="132"/>
        <end position="153"/>
    </location>
</feature>
<sequence length="167" mass="18640">MAETVSYIKAHYHPFLFALMSTCALAELGLTAFLIEAGNENHTWPRPRYHSLLILFLFNAIWTMLFSIAYVLWIVGGAVHLLASIASSIIWLLISTILWGVASGLMRVTRHGTNCPDAPAISRCRQSLTVEALGWTEFCLSLLTLIATCLWLHTGKRNYVSDSLQMV</sequence>
<keyword evidence="3" id="KW-1185">Reference proteome</keyword>
<name>A0A0C3FZW4_PILCF</name>
<dbReference type="Proteomes" id="UP000054166">
    <property type="component" value="Unassembled WGS sequence"/>
</dbReference>
<keyword evidence="1" id="KW-0472">Membrane</keyword>
<gene>
    <name evidence="2" type="ORF">PILCRDRAFT_66546</name>
</gene>
<dbReference type="OrthoDB" id="3226059at2759"/>
<reference evidence="2 3" key="1">
    <citation type="submission" date="2014-04" db="EMBL/GenBank/DDBJ databases">
        <authorList>
            <consortium name="DOE Joint Genome Institute"/>
            <person name="Kuo A."/>
            <person name="Tarkka M."/>
            <person name="Buscot F."/>
            <person name="Kohler A."/>
            <person name="Nagy L.G."/>
            <person name="Floudas D."/>
            <person name="Copeland A."/>
            <person name="Barry K.W."/>
            <person name="Cichocki N."/>
            <person name="Veneault-Fourrey C."/>
            <person name="LaButti K."/>
            <person name="Lindquist E.A."/>
            <person name="Lipzen A."/>
            <person name="Lundell T."/>
            <person name="Morin E."/>
            <person name="Murat C."/>
            <person name="Sun H."/>
            <person name="Tunlid A."/>
            <person name="Henrissat B."/>
            <person name="Grigoriev I.V."/>
            <person name="Hibbett D.S."/>
            <person name="Martin F."/>
            <person name="Nordberg H.P."/>
            <person name="Cantor M.N."/>
            <person name="Hua S.X."/>
        </authorList>
    </citation>
    <scope>NUCLEOTIDE SEQUENCE [LARGE SCALE GENOMIC DNA]</scope>
    <source>
        <strain evidence="2 3">F 1598</strain>
    </source>
</reference>
<dbReference type="AlphaFoldDB" id="A0A0C3FZW4"/>
<accession>A0A0C3FZW4</accession>
<reference evidence="3" key="2">
    <citation type="submission" date="2015-01" db="EMBL/GenBank/DDBJ databases">
        <title>Evolutionary Origins and Diversification of the Mycorrhizal Mutualists.</title>
        <authorList>
            <consortium name="DOE Joint Genome Institute"/>
            <consortium name="Mycorrhizal Genomics Consortium"/>
            <person name="Kohler A."/>
            <person name="Kuo A."/>
            <person name="Nagy L.G."/>
            <person name="Floudas D."/>
            <person name="Copeland A."/>
            <person name="Barry K.W."/>
            <person name="Cichocki N."/>
            <person name="Veneault-Fourrey C."/>
            <person name="LaButti K."/>
            <person name="Lindquist E.A."/>
            <person name="Lipzen A."/>
            <person name="Lundell T."/>
            <person name="Morin E."/>
            <person name="Murat C."/>
            <person name="Riley R."/>
            <person name="Ohm R."/>
            <person name="Sun H."/>
            <person name="Tunlid A."/>
            <person name="Henrissat B."/>
            <person name="Grigoriev I.V."/>
            <person name="Hibbett D.S."/>
            <person name="Martin F."/>
        </authorList>
    </citation>
    <scope>NUCLEOTIDE SEQUENCE [LARGE SCALE GENOMIC DNA]</scope>
    <source>
        <strain evidence="3">F 1598</strain>
    </source>
</reference>
<keyword evidence="1" id="KW-0812">Transmembrane</keyword>
<evidence type="ECO:0008006" key="4">
    <source>
        <dbReference type="Google" id="ProtNLM"/>
    </source>
</evidence>
<organism evidence="2 3">
    <name type="scientific">Piloderma croceum (strain F 1598)</name>
    <dbReference type="NCBI Taxonomy" id="765440"/>
    <lineage>
        <taxon>Eukaryota</taxon>
        <taxon>Fungi</taxon>
        <taxon>Dikarya</taxon>
        <taxon>Basidiomycota</taxon>
        <taxon>Agaricomycotina</taxon>
        <taxon>Agaricomycetes</taxon>
        <taxon>Agaricomycetidae</taxon>
        <taxon>Atheliales</taxon>
        <taxon>Atheliaceae</taxon>
        <taxon>Piloderma</taxon>
    </lineage>
</organism>
<dbReference type="EMBL" id="KN832985">
    <property type="protein sequence ID" value="KIM85294.1"/>
    <property type="molecule type" value="Genomic_DNA"/>
</dbReference>
<dbReference type="HOGENOM" id="CLU_109463_1_0_1"/>
<feature type="transmembrane region" description="Helical" evidence="1">
    <location>
        <begin position="49"/>
        <end position="75"/>
    </location>
</feature>
<protein>
    <recommendedName>
        <fullName evidence="4">MARVEL domain-containing protein</fullName>
    </recommendedName>
</protein>
<proteinExistence type="predicted"/>